<reference evidence="7" key="1">
    <citation type="submission" date="2020-08" db="EMBL/GenBank/DDBJ databases">
        <title>Genome public.</title>
        <authorList>
            <person name="Liu C."/>
            <person name="Sun Q."/>
        </authorList>
    </citation>
    <scope>NUCLEOTIDE SEQUENCE</scope>
    <source>
        <strain evidence="7">NSJ-12</strain>
    </source>
</reference>
<gene>
    <name evidence="7" type="ORF">H8718_14330</name>
</gene>
<evidence type="ECO:0000313" key="7">
    <source>
        <dbReference type="EMBL" id="MBC8580695.1"/>
    </source>
</evidence>
<dbReference type="Proteomes" id="UP000655830">
    <property type="component" value="Unassembled WGS sequence"/>
</dbReference>
<proteinExistence type="predicted"/>
<keyword evidence="2" id="KW-1003">Cell membrane</keyword>
<feature type="transmembrane region" description="Helical" evidence="6">
    <location>
        <begin position="278"/>
        <end position="297"/>
    </location>
</feature>
<evidence type="ECO:0000256" key="2">
    <source>
        <dbReference type="ARBA" id="ARBA00022475"/>
    </source>
</evidence>
<dbReference type="EMBL" id="JACRSY010000026">
    <property type="protein sequence ID" value="MBC8580695.1"/>
    <property type="molecule type" value="Genomic_DNA"/>
</dbReference>
<comment type="caution">
    <text evidence="7">The sequence shown here is derived from an EMBL/GenBank/DDBJ whole genome shotgun (WGS) entry which is preliminary data.</text>
</comment>
<keyword evidence="8" id="KW-1185">Reference proteome</keyword>
<evidence type="ECO:0000256" key="5">
    <source>
        <dbReference type="ARBA" id="ARBA00023136"/>
    </source>
</evidence>
<evidence type="ECO:0000256" key="4">
    <source>
        <dbReference type="ARBA" id="ARBA00022989"/>
    </source>
</evidence>
<feature type="transmembrane region" description="Helical" evidence="6">
    <location>
        <begin position="13"/>
        <end position="35"/>
    </location>
</feature>
<dbReference type="RefSeq" id="WP_177671329.1">
    <property type="nucleotide sequence ID" value="NZ_JACRSY010000026.1"/>
</dbReference>
<dbReference type="AlphaFoldDB" id="A0A926ELJ5"/>
<evidence type="ECO:0000313" key="8">
    <source>
        <dbReference type="Proteomes" id="UP000655830"/>
    </source>
</evidence>
<dbReference type="GO" id="GO:0022857">
    <property type="term" value="F:transmembrane transporter activity"/>
    <property type="evidence" value="ECO:0007669"/>
    <property type="project" value="InterPro"/>
</dbReference>
<organism evidence="7 8">
    <name type="scientific">Zhenhengia yiwuensis</name>
    <dbReference type="NCBI Taxonomy" id="2763666"/>
    <lineage>
        <taxon>Bacteria</taxon>
        <taxon>Bacillati</taxon>
        <taxon>Bacillota</taxon>
        <taxon>Clostridia</taxon>
        <taxon>Lachnospirales</taxon>
        <taxon>Lachnospiraceae</taxon>
        <taxon>Zhenhengia</taxon>
    </lineage>
</organism>
<feature type="transmembrane region" description="Helical" evidence="6">
    <location>
        <begin position="42"/>
        <end position="61"/>
    </location>
</feature>
<keyword evidence="5 6" id="KW-0472">Membrane</keyword>
<dbReference type="PANTHER" id="PTHR43370:SF1">
    <property type="entry name" value="GUANOSINE ABC TRANSPORTER PERMEASE PROTEIN NUPQ"/>
    <property type="match status" value="1"/>
</dbReference>
<dbReference type="PANTHER" id="PTHR43370">
    <property type="entry name" value="SUGAR ABC TRANSPORTER INTEGRAL MEMBRANE PROTEIN-RELATED"/>
    <property type="match status" value="1"/>
</dbReference>
<dbReference type="Pfam" id="PF02653">
    <property type="entry name" value="BPD_transp_2"/>
    <property type="match status" value="1"/>
</dbReference>
<dbReference type="CDD" id="cd06580">
    <property type="entry name" value="TM_PBP1_transp_TpRbsC_like"/>
    <property type="match status" value="1"/>
</dbReference>
<dbReference type="InterPro" id="IPR001851">
    <property type="entry name" value="ABC_transp_permease"/>
</dbReference>
<comment type="subcellular location">
    <subcellularLocation>
        <location evidence="1">Cell membrane</location>
        <topology evidence="1">Multi-pass membrane protein</topology>
    </subcellularLocation>
</comment>
<feature type="transmembrane region" description="Helical" evidence="6">
    <location>
        <begin position="202"/>
        <end position="225"/>
    </location>
</feature>
<evidence type="ECO:0000256" key="3">
    <source>
        <dbReference type="ARBA" id="ARBA00022692"/>
    </source>
</evidence>
<protein>
    <submittedName>
        <fullName evidence="7">ABC transporter permease</fullName>
    </submittedName>
</protein>
<feature type="transmembrane region" description="Helical" evidence="6">
    <location>
        <begin position="95"/>
        <end position="117"/>
    </location>
</feature>
<accession>A0A926ELJ5</accession>
<name>A0A926ELJ5_9FIRM</name>
<feature type="transmembrane region" description="Helical" evidence="6">
    <location>
        <begin position="67"/>
        <end position="88"/>
    </location>
</feature>
<evidence type="ECO:0000256" key="1">
    <source>
        <dbReference type="ARBA" id="ARBA00004651"/>
    </source>
</evidence>
<evidence type="ECO:0000256" key="6">
    <source>
        <dbReference type="SAM" id="Phobius"/>
    </source>
</evidence>
<keyword evidence="4 6" id="KW-1133">Transmembrane helix</keyword>
<keyword evidence="3 6" id="KW-0812">Transmembrane</keyword>
<sequence>MSEIMDLLFTSEFAYSIIRVTTPILFAALGAVIANTAGIANIALEGLMLIAALVGVIVSAFTGSAWLGLIAAVLSSVAFAGVLAFFTLYYKTNVILGGIALNLFASGGTVFFLYLFANDKGTSAALASKVLPTIHIPILKDIPVLGAILSGHNILTYMAAVAVVVIYLMFKKTAFGYRLKAVGENPNAADSVGINVMRTKTIALLLSGALAGLGGAFMSMGYVSWFARDMVAGRGWIAIAAEAMGQSSTIGTTITSLLFGAADATANALGTVGIPSELLRILPYVVTLLGLLAYALSENRKKKRRSKGA</sequence>
<dbReference type="GO" id="GO:0005886">
    <property type="term" value="C:plasma membrane"/>
    <property type="evidence" value="ECO:0007669"/>
    <property type="project" value="UniProtKB-SubCell"/>
</dbReference>
<feature type="transmembrane region" description="Helical" evidence="6">
    <location>
        <begin position="154"/>
        <end position="170"/>
    </location>
</feature>